<dbReference type="Gene3D" id="2.70.9.10">
    <property type="entry name" value="Adenovirus Type 2 Hexon, domain 4"/>
    <property type="match status" value="1"/>
</dbReference>
<evidence type="ECO:0000313" key="1">
    <source>
        <dbReference type="EMBL" id="CAG2207379.1"/>
    </source>
</evidence>
<dbReference type="AlphaFoldDB" id="A0A8S3RKZ0"/>
<organism evidence="1 2">
    <name type="scientific">Mytilus edulis</name>
    <name type="common">Blue mussel</name>
    <dbReference type="NCBI Taxonomy" id="6550"/>
    <lineage>
        <taxon>Eukaryota</taxon>
        <taxon>Metazoa</taxon>
        <taxon>Spiralia</taxon>
        <taxon>Lophotrochozoa</taxon>
        <taxon>Mollusca</taxon>
        <taxon>Bivalvia</taxon>
        <taxon>Autobranchia</taxon>
        <taxon>Pteriomorphia</taxon>
        <taxon>Mytilida</taxon>
        <taxon>Mytiloidea</taxon>
        <taxon>Mytilidae</taxon>
        <taxon>Mytilinae</taxon>
        <taxon>Mytilus</taxon>
    </lineage>
</organism>
<dbReference type="OrthoDB" id="5989505at2759"/>
<evidence type="ECO:0000313" key="2">
    <source>
        <dbReference type="Proteomes" id="UP000683360"/>
    </source>
</evidence>
<dbReference type="Proteomes" id="UP000683360">
    <property type="component" value="Unassembled WGS sequence"/>
</dbReference>
<keyword evidence="2" id="KW-1185">Reference proteome</keyword>
<accession>A0A8S3RKZ0</accession>
<comment type="caution">
    <text evidence="1">The sequence shown here is derived from an EMBL/GenBank/DDBJ whole genome shotgun (WGS) entry which is preliminary data.</text>
</comment>
<protein>
    <submittedName>
        <fullName evidence="1">Uncharacterized protein</fullName>
    </submittedName>
</protein>
<sequence>MDTKDKNLHRSVAALSIRVLNVENIVGNIKNKPDRKIISIYAGIDGPIHGNKKFNFGVGGGYYVMNFPGQILGISLVSLRTSTDIIAIKMIVNDKSTSYKMSLDNGVTHGFNNFYTPFEVKAGDLISFISMTNNYTCINTLVSVKKIREPRGVKGIRQSVSITNNPSTIDQNQQLLVRFPNLSNNDVIVPGTTRLAFEIELTSTDDNATIYQNIGRTIVKKTTIRISGNEIMSIDDSDIYHCYVDLWKSTSERLNMAYQGIGETNMLKHRVGADDKASDTGDEAIATAYGARFCIPLDFELLETHMPFYQAGLGDRLEYELTFNNYSNVIKSTDTSASYTIKNICLEFDMVTDAELARQIRQQVNGKMVILYDRILRHRKITKNKSDTLWNINLNVPARSMKGILMLFEDPERTSTETYYNPNITKVEMTIEGVPNQLYSQGMKAYQQWDEINKFFALNSKRNKTTEEVLKDLNLSYTTLEKYLTTNYALWLDLRSTDDNSLHGSGRRIENASEGITIQITKTAGANKLINVYLFVIQDAQINFEDGRFKEVNY</sequence>
<gene>
    <name evidence="1" type="ORF">MEDL_21640</name>
</gene>
<proteinExistence type="predicted"/>
<reference evidence="1" key="1">
    <citation type="submission" date="2021-03" db="EMBL/GenBank/DDBJ databases">
        <authorList>
            <person name="Bekaert M."/>
        </authorList>
    </citation>
    <scope>NUCLEOTIDE SEQUENCE</scope>
</reference>
<dbReference type="EMBL" id="CAJPWZ010001076">
    <property type="protein sequence ID" value="CAG2207379.1"/>
    <property type="molecule type" value="Genomic_DNA"/>
</dbReference>
<name>A0A8S3RKZ0_MYTED</name>